<reference evidence="1" key="2">
    <citation type="submission" date="2015-06" db="UniProtKB">
        <authorList>
            <consortium name="EnsemblPlants"/>
        </authorList>
    </citation>
    <scope>IDENTIFICATION</scope>
    <source>
        <strain evidence="1">DM1-3 516 R44</strain>
    </source>
</reference>
<evidence type="ECO:0000313" key="1">
    <source>
        <dbReference type="EnsemblPlants" id="PGSC0003DMT400092879"/>
    </source>
</evidence>
<organism evidence="1 2">
    <name type="scientific">Solanum tuberosum</name>
    <name type="common">Potato</name>
    <dbReference type="NCBI Taxonomy" id="4113"/>
    <lineage>
        <taxon>Eukaryota</taxon>
        <taxon>Viridiplantae</taxon>
        <taxon>Streptophyta</taxon>
        <taxon>Embryophyta</taxon>
        <taxon>Tracheophyta</taxon>
        <taxon>Spermatophyta</taxon>
        <taxon>Magnoliopsida</taxon>
        <taxon>eudicotyledons</taxon>
        <taxon>Gunneridae</taxon>
        <taxon>Pentapetalae</taxon>
        <taxon>asterids</taxon>
        <taxon>lamiids</taxon>
        <taxon>Solanales</taxon>
        <taxon>Solanaceae</taxon>
        <taxon>Solanoideae</taxon>
        <taxon>Solaneae</taxon>
        <taxon>Solanum</taxon>
    </lineage>
</organism>
<dbReference type="PaxDb" id="4113-PGSC0003DMT400092879"/>
<accession>M1DQR8</accession>
<dbReference type="AlphaFoldDB" id="M1DQR8"/>
<dbReference type="Gramene" id="PGSC0003DMT400092879">
    <property type="protein sequence ID" value="PGSC0003DMT400092879"/>
    <property type="gene ID" value="PGSC0003DMG400042450"/>
</dbReference>
<proteinExistence type="predicted"/>
<dbReference type="InParanoid" id="M1DQR8"/>
<protein>
    <submittedName>
        <fullName evidence="1">Uncharacterized protein</fullName>
    </submittedName>
</protein>
<reference evidence="2" key="1">
    <citation type="journal article" date="2011" name="Nature">
        <title>Genome sequence and analysis of the tuber crop potato.</title>
        <authorList>
            <consortium name="The Potato Genome Sequencing Consortium"/>
        </authorList>
    </citation>
    <scope>NUCLEOTIDE SEQUENCE [LARGE SCALE GENOMIC DNA]</scope>
    <source>
        <strain evidence="2">cv. DM1-3 516 R44</strain>
    </source>
</reference>
<dbReference type="EnsemblPlants" id="PGSC0003DMT400092879">
    <property type="protein sequence ID" value="PGSC0003DMT400092879"/>
    <property type="gene ID" value="PGSC0003DMG400042450"/>
</dbReference>
<sequence length="162" mass="18848">MTHTHEIHRFFKKAPQELISKVQERFCRSSSKIILFFDNWSDQGSYRKTVDSSPVSRRHFSVSTSSVAFYIPARYRATLATWIMPPQRAIRGRLTRRNSNHQGQEDLNALKVQPPQGGVTNVEFRNAIQMLTQVVMSRLEPTPWTWPALENHCWSQENPHLS</sequence>
<name>M1DQR8_SOLTU</name>
<dbReference type="Proteomes" id="UP000011115">
    <property type="component" value="Unassembled WGS sequence"/>
</dbReference>
<keyword evidence="2" id="KW-1185">Reference proteome</keyword>
<evidence type="ECO:0000313" key="2">
    <source>
        <dbReference type="Proteomes" id="UP000011115"/>
    </source>
</evidence>
<dbReference type="HOGENOM" id="CLU_1638348_0_0_1"/>